<keyword evidence="3 5" id="KW-1133">Transmembrane helix</keyword>
<protein>
    <submittedName>
        <fullName evidence="8">Uncharacterized protein</fullName>
    </submittedName>
</protein>
<organism evidence="8 9">
    <name type="scientific">Neolentinus lepideus HHB14362 ss-1</name>
    <dbReference type="NCBI Taxonomy" id="1314782"/>
    <lineage>
        <taxon>Eukaryota</taxon>
        <taxon>Fungi</taxon>
        <taxon>Dikarya</taxon>
        <taxon>Basidiomycota</taxon>
        <taxon>Agaricomycotina</taxon>
        <taxon>Agaricomycetes</taxon>
        <taxon>Gloeophyllales</taxon>
        <taxon>Gloeophyllaceae</taxon>
        <taxon>Neolentinus</taxon>
    </lineage>
</organism>
<evidence type="ECO:0000256" key="5">
    <source>
        <dbReference type="SAM" id="Phobius"/>
    </source>
</evidence>
<dbReference type="OrthoDB" id="2274698at2759"/>
<gene>
    <name evidence="8" type="ORF">NEOLEDRAFT_1156070</name>
</gene>
<dbReference type="AlphaFoldDB" id="A0A165SZS4"/>
<feature type="transmembrane region" description="Helical" evidence="5">
    <location>
        <begin position="58"/>
        <end position="79"/>
    </location>
</feature>
<evidence type="ECO:0000259" key="6">
    <source>
        <dbReference type="Pfam" id="PF10334"/>
    </source>
</evidence>
<dbReference type="STRING" id="1314782.A0A165SZS4"/>
<dbReference type="Proteomes" id="UP000076761">
    <property type="component" value="Unassembled WGS sequence"/>
</dbReference>
<feature type="transmembrane region" description="Helical" evidence="5">
    <location>
        <begin position="108"/>
        <end position="129"/>
    </location>
</feature>
<evidence type="ECO:0000313" key="8">
    <source>
        <dbReference type="EMBL" id="KZT25918.1"/>
    </source>
</evidence>
<dbReference type="InterPro" id="IPR049453">
    <property type="entry name" value="Memb_transporter_dom"/>
</dbReference>
<reference evidence="8 9" key="1">
    <citation type="journal article" date="2016" name="Mol. Biol. Evol.">
        <title>Comparative Genomics of Early-Diverging Mushroom-Forming Fungi Provides Insights into the Origins of Lignocellulose Decay Capabilities.</title>
        <authorList>
            <person name="Nagy L.G."/>
            <person name="Riley R."/>
            <person name="Tritt A."/>
            <person name="Adam C."/>
            <person name="Daum C."/>
            <person name="Floudas D."/>
            <person name="Sun H."/>
            <person name="Yadav J.S."/>
            <person name="Pangilinan J."/>
            <person name="Larsson K.H."/>
            <person name="Matsuura K."/>
            <person name="Barry K."/>
            <person name="Labutti K."/>
            <person name="Kuo R."/>
            <person name="Ohm R.A."/>
            <person name="Bhattacharya S.S."/>
            <person name="Shirouzu T."/>
            <person name="Yoshinaga Y."/>
            <person name="Martin F.M."/>
            <person name="Grigoriev I.V."/>
            <person name="Hibbett D.S."/>
        </authorList>
    </citation>
    <scope>NUCLEOTIDE SEQUENCE [LARGE SCALE GENOMIC DNA]</scope>
    <source>
        <strain evidence="8 9">HHB14362 ss-1</strain>
    </source>
</reference>
<dbReference type="InterPro" id="IPR018820">
    <property type="entry name" value="BRE4-related_DUF2421"/>
</dbReference>
<dbReference type="EMBL" id="KV425569">
    <property type="protein sequence ID" value="KZT25918.1"/>
    <property type="molecule type" value="Genomic_DNA"/>
</dbReference>
<keyword evidence="2 5" id="KW-0812">Transmembrane</keyword>
<feature type="transmembrane region" description="Helical" evidence="5">
    <location>
        <begin position="141"/>
        <end position="159"/>
    </location>
</feature>
<feature type="domain" description="DUF2421" evidence="6">
    <location>
        <begin position="161"/>
        <end position="351"/>
    </location>
</feature>
<name>A0A165SZS4_9AGAM</name>
<dbReference type="PANTHER" id="PTHR37994">
    <property type="entry name" value="ARAE_2_N DOMAIN-CONTAINING PROTEIN-RELATED"/>
    <property type="match status" value="1"/>
</dbReference>
<evidence type="ECO:0000256" key="3">
    <source>
        <dbReference type="ARBA" id="ARBA00022989"/>
    </source>
</evidence>
<dbReference type="PANTHER" id="PTHR37994:SF3">
    <property type="entry name" value="ER TRANSPORTER 6TM N-TERMINAL DOMAIN-CONTAINING PROTEIN"/>
    <property type="match status" value="1"/>
</dbReference>
<evidence type="ECO:0000256" key="2">
    <source>
        <dbReference type="ARBA" id="ARBA00022692"/>
    </source>
</evidence>
<keyword evidence="9" id="KW-1185">Reference proteome</keyword>
<keyword evidence="4 5" id="KW-0472">Membrane</keyword>
<dbReference type="Pfam" id="PF13515">
    <property type="entry name" value="FUSC_2"/>
    <property type="match status" value="1"/>
</dbReference>
<sequence length="374" mass="41955">MHGVSGVYEWAKTVEAIFAVKYVVLTLGLWLPAVFHNSASEAVIMAQMTLDVYVSDQIFSYFTRLVGTFLGLIVGLLVWYIGNTYGIAISFGVFMMPTMFVRLFAPPVLLGGVITTAVTITLVVGYSWIDGHLKTYGTPGRRWVLVIIGSAASSIIMMLPPKSGRKAVRLRNATTIKRIGNLYSLLISRWIASNAPQDATSKKSVFFRADAVSIAQQLQALKGMTPIAKWEGSIRGRWSFEDYDRLVNVQIQMLGNLAQFGGALGHINEEWRLAMLHRTRVLNPNFIADILSLFALPLHEVLPQTLFERLAHHHQRGTKTREALTDVQQLDQFYSLDYMIYANGMTAVLELIVVYRRDWTSCTQLPDGYAVEYH</sequence>
<dbReference type="Pfam" id="PF10334">
    <property type="entry name" value="BRE4"/>
    <property type="match status" value="1"/>
</dbReference>
<comment type="subcellular location">
    <subcellularLocation>
        <location evidence="1">Membrane</location>
        <topology evidence="1">Multi-pass membrane protein</topology>
    </subcellularLocation>
</comment>
<evidence type="ECO:0000259" key="7">
    <source>
        <dbReference type="Pfam" id="PF13515"/>
    </source>
</evidence>
<feature type="domain" description="Integral membrane bound transporter" evidence="7">
    <location>
        <begin position="40"/>
        <end position="153"/>
    </location>
</feature>
<feature type="transmembrane region" description="Helical" evidence="5">
    <location>
        <begin position="85"/>
        <end position="101"/>
    </location>
</feature>
<proteinExistence type="predicted"/>
<evidence type="ECO:0000313" key="9">
    <source>
        <dbReference type="Proteomes" id="UP000076761"/>
    </source>
</evidence>
<accession>A0A165SZS4</accession>
<dbReference type="InParanoid" id="A0A165SZS4"/>
<evidence type="ECO:0000256" key="1">
    <source>
        <dbReference type="ARBA" id="ARBA00004141"/>
    </source>
</evidence>
<dbReference type="GO" id="GO:0016020">
    <property type="term" value="C:membrane"/>
    <property type="evidence" value="ECO:0007669"/>
    <property type="project" value="UniProtKB-SubCell"/>
</dbReference>
<feature type="transmembrane region" description="Helical" evidence="5">
    <location>
        <begin position="16"/>
        <end position="37"/>
    </location>
</feature>
<evidence type="ECO:0000256" key="4">
    <source>
        <dbReference type="ARBA" id="ARBA00023136"/>
    </source>
</evidence>